<feature type="signal peptide" evidence="1">
    <location>
        <begin position="1"/>
        <end position="21"/>
    </location>
</feature>
<feature type="chain" id="PRO_5011766692" description="SurA N-terminal domain-containing protein" evidence="1">
    <location>
        <begin position="22"/>
        <end position="228"/>
    </location>
</feature>
<dbReference type="AlphaFoldDB" id="A0A1H9V5R6"/>
<proteinExistence type="predicted"/>
<dbReference type="OrthoDB" id="2436339at2"/>
<organism evidence="2 3">
    <name type="scientific">Salisediminibacterium halotolerans</name>
    <dbReference type="NCBI Taxonomy" id="517425"/>
    <lineage>
        <taxon>Bacteria</taxon>
        <taxon>Bacillati</taxon>
        <taxon>Bacillota</taxon>
        <taxon>Bacilli</taxon>
        <taxon>Bacillales</taxon>
        <taxon>Bacillaceae</taxon>
        <taxon>Salisediminibacterium</taxon>
    </lineage>
</organism>
<dbReference type="RefSeq" id="WP_093073475.1">
    <property type="nucleotide sequence ID" value="NZ_FOGV01000018.1"/>
</dbReference>
<dbReference type="Proteomes" id="UP000199318">
    <property type="component" value="Unassembled WGS sequence"/>
</dbReference>
<gene>
    <name evidence="2" type="ORF">SAMN05444126_11817</name>
</gene>
<keyword evidence="3" id="KW-1185">Reference proteome</keyword>
<accession>A0A1H9V5R6</accession>
<sequence length="228" mass="27355">MHRFLPAVLFLLMLQACTSGSEPTPPEVEVDQLESSFSDQQPPLSAEDYRDLTDRAVTLFNNRAYLLEDAKEDDELKKWFIRYYIQKHEFEEDWDEEEILQLALDRQSYEKAWREYAEDEYEVTISEEMIKQQAEYNVQVYQDSMPPIIKGMSASLDKTIEEFMTEFDRDHVERTVIWQRLIPTLLEEYEQEASDYVNGVFLRQEFDEEVLTYMEEEYDEEVPEIYEP</sequence>
<keyword evidence="1" id="KW-0732">Signal</keyword>
<reference evidence="3" key="1">
    <citation type="submission" date="2016-10" db="EMBL/GenBank/DDBJ databases">
        <authorList>
            <person name="de Groot N.N."/>
        </authorList>
    </citation>
    <scope>NUCLEOTIDE SEQUENCE [LARGE SCALE GENOMIC DNA]</scope>
    <source>
        <strain evidence="3">10nlg</strain>
    </source>
</reference>
<evidence type="ECO:0000313" key="3">
    <source>
        <dbReference type="Proteomes" id="UP000199318"/>
    </source>
</evidence>
<dbReference type="EMBL" id="FOGV01000018">
    <property type="protein sequence ID" value="SES17065.1"/>
    <property type="molecule type" value="Genomic_DNA"/>
</dbReference>
<evidence type="ECO:0000313" key="2">
    <source>
        <dbReference type="EMBL" id="SES17065.1"/>
    </source>
</evidence>
<evidence type="ECO:0008006" key="4">
    <source>
        <dbReference type="Google" id="ProtNLM"/>
    </source>
</evidence>
<evidence type="ECO:0000256" key="1">
    <source>
        <dbReference type="SAM" id="SignalP"/>
    </source>
</evidence>
<name>A0A1H9V5R6_9BACI</name>
<comment type="caution">
    <text evidence="2">The sequence shown here is derived from an EMBL/GenBank/DDBJ whole genome shotgun (WGS) entry which is preliminary data.</text>
</comment>
<dbReference type="PROSITE" id="PS51257">
    <property type="entry name" value="PROKAR_LIPOPROTEIN"/>
    <property type="match status" value="1"/>
</dbReference>
<protein>
    <recommendedName>
        <fullName evidence="4">SurA N-terminal domain-containing protein</fullName>
    </recommendedName>
</protein>